<comment type="caution">
    <text evidence="3">The sequence shown here is derived from an EMBL/GenBank/DDBJ whole genome shotgun (WGS) entry which is preliminary data.</text>
</comment>
<name>A0A177FH10_9EURO</name>
<keyword evidence="4" id="KW-1185">Reference proteome</keyword>
<dbReference type="AlphaFoldDB" id="A0A177FH10"/>
<dbReference type="EMBL" id="LVKK01000009">
    <property type="protein sequence ID" value="OAG43528.1"/>
    <property type="molecule type" value="Genomic_DNA"/>
</dbReference>
<gene>
    <name evidence="3" type="ORF">AYO21_02114</name>
</gene>
<evidence type="ECO:0000313" key="3">
    <source>
        <dbReference type="EMBL" id="OAG43528.1"/>
    </source>
</evidence>
<protein>
    <submittedName>
        <fullName evidence="3">Uncharacterized protein</fullName>
    </submittedName>
</protein>
<feature type="region of interest" description="Disordered" evidence="1">
    <location>
        <begin position="298"/>
        <end position="410"/>
    </location>
</feature>
<keyword evidence="2" id="KW-0812">Transmembrane</keyword>
<evidence type="ECO:0000256" key="1">
    <source>
        <dbReference type="SAM" id="MobiDB-lite"/>
    </source>
</evidence>
<organism evidence="3 4">
    <name type="scientific">Fonsecaea monophora</name>
    <dbReference type="NCBI Taxonomy" id="254056"/>
    <lineage>
        <taxon>Eukaryota</taxon>
        <taxon>Fungi</taxon>
        <taxon>Dikarya</taxon>
        <taxon>Ascomycota</taxon>
        <taxon>Pezizomycotina</taxon>
        <taxon>Eurotiomycetes</taxon>
        <taxon>Chaetothyriomycetidae</taxon>
        <taxon>Chaetothyriales</taxon>
        <taxon>Herpotrichiellaceae</taxon>
        <taxon>Fonsecaea</taxon>
    </lineage>
</organism>
<dbReference type="Proteomes" id="UP000077002">
    <property type="component" value="Unassembled WGS sequence"/>
</dbReference>
<keyword evidence="2" id="KW-0472">Membrane</keyword>
<evidence type="ECO:0000313" key="4">
    <source>
        <dbReference type="Proteomes" id="UP000077002"/>
    </source>
</evidence>
<feature type="compositionally biased region" description="Polar residues" evidence="1">
    <location>
        <begin position="354"/>
        <end position="385"/>
    </location>
</feature>
<proteinExistence type="predicted"/>
<feature type="region of interest" description="Disordered" evidence="1">
    <location>
        <begin position="229"/>
        <end position="248"/>
    </location>
</feature>
<sequence>MGVIPRKVLRPRGDDSGRTFSIIFAIIAFLVVLGCVIWGIILPKYRKKRGTRLGRYSVTRRYPPFNSPPRFPSHPALLRGFRKQPPIPVQRYDPRVESPFPNSPAPAHTAHRTVQADSVKPASHTYELLTPPQCWPSTRNHMQTMPQSHLRAAREGVGVDPRDFTTFGGKHDYILPVPEPLVLKPRPAGRPPPLTRQLDRFPLPFSSSRKGALVHPAKLFQELELRNSESTTDTFGTPSPAPQHSGHPTAVEMSVTRASANCRTIPGNIPRELHKPEGCRGHDAQQIGPVSVTNLQSKKCDATGTPKAKCPRKQEGLERMGTLTRPKTPVSEIRDWFDRAASNANKEKDPSKPYTPSTNPFTTPGRTSTPLTSPTQSAKKSQALATPSRPKGTAPRINAPSHSHRRTPSSVILHSPEKLHVLQQAAPSKHKVGKGSPAKVFKRRSNSVRAKIVSWSLLRPTKRISRRYSASSLSTIFKPILNTTSKHSRGTSSIYSRDVRELSFTGGLDRQGGDVENNGQLVSGLPAGKGSHLPHKPSASIDHLKSKIDNWDLHTGDLDVSMMPRSTIKRSVSDSGLRCSTSRNCDELHTSGQVAGEIPHEGPCKSIPLIQIGRSSDDVFGIEADGFQPHQVSRLMNKIGQFEAAPIVLCGLGHGTAPGGGEWI</sequence>
<reference evidence="3 4" key="1">
    <citation type="submission" date="2016-03" db="EMBL/GenBank/DDBJ databases">
        <title>Draft genome sequence of the Fonsecaea monophora CBS 269.37.</title>
        <authorList>
            <person name="Bombassaro A."/>
            <person name="Vinicius W.A."/>
            <person name="De Hoog S."/>
            <person name="Sun J."/>
            <person name="Souza E.M."/>
            <person name="Raittz R.T."/>
            <person name="Costa F."/>
            <person name="Leao A.C."/>
            <person name="Tadra-Sfeir M.Z."/>
            <person name="Baura V."/>
            <person name="Balsanelli E."/>
            <person name="Pedrosa F.O."/>
            <person name="Moreno L.F."/>
            <person name="Steffens M.B."/>
            <person name="Xi L."/>
            <person name="Bocca A.L."/>
            <person name="Felipe M.S."/>
            <person name="Teixeira M."/>
            <person name="Telles Filho F.Q."/>
            <person name="Azevedo C.M."/>
            <person name="Gomes R."/>
            <person name="Vicente V.A."/>
        </authorList>
    </citation>
    <scope>NUCLEOTIDE SEQUENCE [LARGE SCALE GENOMIC DNA]</scope>
    <source>
        <strain evidence="3 4">CBS 269.37</strain>
    </source>
</reference>
<dbReference type="RefSeq" id="XP_022515480.1">
    <property type="nucleotide sequence ID" value="XM_022652094.1"/>
</dbReference>
<keyword evidence="2" id="KW-1133">Transmembrane helix</keyword>
<feature type="transmembrane region" description="Helical" evidence="2">
    <location>
        <begin position="20"/>
        <end position="42"/>
    </location>
</feature>
<dbReference type="PROSITE" id="PS51257">
    <property type="entry name" value="PROKAR_LIPOPROTEIN"/>
    <property type="match status" value="1"/>
</dbReference>
<dbReference type="OrthoDB" id="4114559at2759"/>
<feature type="region of interest" description="Disordered" evidence="1">
    <location>
        <begin position="100"/>
        <end position="120"/>
    </location>
</feature>
<accession>A0A177FH10</accession>
<evidence type="ECO:0000256" key="2">
    <source>
        <dbReference type="SAM" id="Phobius"/>
    </source>
</evidence>
<dbReference type="GeneID" id="34597290"/>